<proteinExistence type="predicted"/>
<dbReference type="AlphaFoldDB" id="A0A1L3GMB7"/>
<reference evidence="3 4" key="1">
    <citation type="journal article" date="2017" name="Genome Announc.">
        <title>Complete Genome Sequences of Two Acetylene-Fermenting Pelobacter acetylenicus Strains.</title>
        <authorList>
            <person name="Sutton J.M."/>
            <person name="Baesman S.M."/>
            <person name="Fierst J.L."/>
            <person name="Poret-Peterson A.T."/>
            <person name="Oremland R.S."/>
            <person name="Dunlap D.S."/>
            <person name="Akob D.M."/>
        </authorList>
    </citation>
    <scope>NUCLEOTIDE SEQUENCE [LARGE SCALE GENOMIC DNA]</scope>
    <source>
        <strain evidence="3 4">SFB93</strain>
    </source>
</reference>
<keyword evidence="1" id="KW-0175">Coiled coil</keyword>
<evidence type="ECO:0000256" key="1">
    <source>
        <dbReference type="SAM" id="Coils"/>
    </source>
</evidence>
<sequence length="201" mass="24051">MNNIQNNINQLESQINKMNKENIEYDGVKHIWQKMKEKSASIDWINNFDYKYFTTITFINEQKESTSKKQLCEILKMINKDYFKNRNKNKEHFEGFVFTEKQASGNIHFHILFRENIVFNAKRNRNKEFERVFKEKCRLIRNAIPLKDGIEYIGKNTIDPDIGVDVQEVYDENIVEYCMKDHPLFSKNIDNVGILNYDGFE</sequence>
<keyword evidence="4" id="KW-1185">Reference proteome</keyword>
<dbReference type="Proteomes" id="UP000182517">
    <property type="component" value="Chromosome"/>
</dbReference>
<evidence type="ECO:0000259" key="2">
    <source>
        <dbReference type="Pfam" id="PF23343"/>
    </source>
</evidence>
<dbReference type="EMBL" id="CP015519">
    <property type="protein sequence ID" value="APG27031.1"/>
    <property type="molecule type" value="Genomic_DNA"/>
</dbReference>
<name>A0A1L3GMB7_9BACT</name>
<accession>A0A1L3GMB7</accession>
<dbReference type="KEGG" id="pef:A7E78_03800"/>
<protein>
    <recommendedName>
        <fullName evidence="2">Replication-associated protein ORF2/G2P domain-containing protein</fullName>
    </recommendedName>
</protein>
<dbReference type="Pfam" id="PF23343">
    <property type="entry name" value="REP_ORF2-G2P"/>
    <property type="match status" value="1"/>
</dbReference>
<feature type="domain" description="Replication-associated protein ORF2/G2P" evidence="2">
    <location>
        <begin position="52"/>
        <end position="135"/>
    </location>
</feature>
<evidence type="ECO:0000313" key="4">
    <source>
        <dbReference type="Proteomes" id="UP000182517"/>
    </source>
</evidence>
<dbReference type="InterPro" id="IPR056906">
    <property type="entry name" value="ORF2/G2P_dom"/>
</dbReference>
<dbReference type="RefSeq" id="WP_072282992.1">
    <property type="nucleotide sequence ID" value="NZ_CP015519.1"/>
</dbReference>
<gene>
    <name evidence="3" type="ORF">A7E78_03800</name>
</gene>
<organism evidence="3 4">
    <name type="scientific">Syntrophotalea acetylenivorans</name>
    <dbReference type="NCBI Taxonomy" id="1842532"/>
    <lineage>
        <taxon>Bacteria</taxon>
        <taxon>Pseudomonadati</taxon>
        <taxon>Thermodesulfobacteriota</taxon>
        <taxon>Desulfuromonadia</taxon>
        <taxon>Desulfuromonadales</taxon>
        <taxon>Syntrophotaleaceae</taxon>
        <taxon>Syntrophotalea</taxon>
    </lineage>
</organism>
<feature type="coiled-coil region" evidence="1">
    <location>
        <begin position="1"/>
        <end position="28"/>
    </location>
</feature>
<evidence type="ECO:0000313" key="3">
    <source>
        <dbReference type="EMBL" id="APG27031.1"/>
    </source>
</evidence>